<sequence>MMALWNHVTLERPPYTMWQIKTLDAKRTGIDVSRFKKILSTVIHDFESMDDLYRNVAVLSRLIYRMKNKFRNDKGFMSMVRLDKALDNCYRMCLKNDYVTLKSLIQMRDGMYSLPSRQNLEYVLARTQGFGKLMTRIENMSWIASHYFISRIKLGHVWNVALIALATVCRIWFHTRYILSKCCFWYDELYRYAPQFQYVGAKPWLPNDQSLPHNLKSWLCVDWDLSHNSFTGQQLIRQIMSQEYSNIINEKINTLMLDEEIDNSEIDDSETDNSRLTQNIEVTSNNNIKNKSLSNNDTEDIGEVIDRETFVSSSSNLSPNDGSTAIKRKHMNLDQGKSFKKSKIRRK</sequence>
<dbReference type="FunCoup" id="A0A158NRA8">
    <property type="interactions" value="96"/>
</dbReference>
<proteinExistence type="predicted"/>
<dbReference type="InterPro" id="IPR052835">
    <property type="entry name" value="Nepro"/>
</dbReference>
<protein>
    <recommendedName>
        <fullName evidence="2">Nucleolus and neural progenitor protein-like N-terminal domain-containing protein</fullName>
    </recommendedName>
</protein>
<accession>A0A158NRA8</accession>
<dbReference type="GO" id="GO:0045747">
    <property type="term" value="P:positive regulation of Notch signaling pathway"/>
    <property type="evidence" value="ECO:0007669"/>
    <property type="project" value="TreeGrafter"/>
</dbReference>
<feature type="region of interest" description="Disordered" evidence="1">
    <location>
        <begin position="311"/>
        <end position="347"/>
    </location>
</feature>
<gene>
    <name evidence="3" type="primary">105623278</name>
</gene>
<dbReference type="EMBL" id="ADTU01023841">
    <property type="status" value="NOT_ANNOTATED_CDS"/>
    <property type="molecule type" value="Genomic_DNA"/>
</dbReference>
<organism evidence="3 4">
    <name type="scientific">Atta cephalotes</name>
    <name type="common">Leafcutter ant</name>
    <dbReference type="NCBI Taxonomy" id="12957"/>
    <lineage>
        <taxon>Eukaryota</taxon>
        <taxon>Metazoa</taxon>
        <taxon>Ecdysozoa</taxon>
        <taxon>Arthropoda</taxon>
        <taxon>Hexapoda</taxon>
        <taxon>Insecta</taxon>
        <taxon>Pterygota</taxon>
        <taxon>Neoptera</taxon>
        <taxon>Endopterygota</taxon>
        <taxon>Hymenoptera</taxon>
        <taxon>Apocrita</taxon>
        <taxon>Aculeata</taxon>
        <taxon>Formicoidea</taxon>
        <taxon>Formicidae</taxon>
        <taxon>Myrmicinae</taxon>
        <taxon>Atta</taxon>
    </lineage>
</organism>
<name>A0A158NRA8_ATTCE</name>
<dbReference type="Proteomes" id="UP000005205">
    <property type="component" value="Unassembled WGS sequence"/>
</dbReference>
<feature type="domain" description="Nucleolus and neural progenitor protein-like N-terminal" evidence="2">
    <location>
        <begin position="5"/>
        <end position="190"/>
    </location>
</feature>
<feature type="compositionally biased region" description="Basic residues" evidence="1">
    <location>
        <begin position="338"/>
        <end position="347"/>
    </location>
</feature>
<dbReference type="AlphaFoldDB" id="A0A158NRA8"/>
<dbReference type="EMBL" id="ADTU01023840">
    <property type="status" value="NOT_ANNOTATED_CDS"/>
    <property type="molecule type" value="Genomic_DNA"/>
</dbReference>
<evidence type="ECO:0000313" key="3">
    <source>
        <dbReference type="EnsemblMetazoa" id="XP_012060066.1"/>
    </source>
</evidence>
<dbReference type="KEGG" id="acep:105623278"/>
<evidence type="ECO:0000256" key="1">
    <source>
        <dbReference type="SAM" id="MobiDB-lite"/>
    </source>
</evidence>
<keyword evidence="4" id="KW-1185">Reference proteome</keyword>
<dbReference type="OrthoDB" id="9899341at2759"/>
<dbReference type="GO" id="GO:0005634">
    <property type="term" value="C:nucleus"/>
    <property type="evidence" value="ECO:0007669"/>
    <property type="project" value="TreeGrafter"/>
</dbReference>
<dbReference type="STRING" id="12957.A0A158NRA8"/>
<evidence type="ECO:0000313" key="4">
    <source>
        <dbReference type="Proteomes" id="UP000005205"/>
    </source>
</evidence>
<reference evidence="3" key="2">
    <citation type="submission" date="2016-04" db="UniProtKB">
        <authorList>
            <consortium name="EnsemblMetazoa"/>
        </authorList>
    </citation>
    <scope>IDENTIFICATION</scope>
</reference>
<dbReference type="PANTHER" id="PTHR34761:SF1">
    <property type="entry name" value="NUCLEOLUS AND NEURAL PROGENITOR PROTEIN"/>
    <property type="match status" value="1"/>
</dbReference>
<evidence type="ECO:0000259" key="2">
    <source>
        <dbReference type="Pfam" id="PF14780"/>
    </source>
</evidence>
<feature type="compositionally biased region" description="Low complexity" evidence="1">
    <location>
        <begin position="312"/>
        <end position="323"/>
    </location>
</feature>
<dbReference type="EnsemblMetazoa" id="XM_012204676.1">
    <property type="protein sequence ID" value="XP_012060066.1"/>
    <property type="gene ID" value="LOC105623278"/>
</dbReference>
<dbReference type="InParanoid" id="A0A158NRA8"/>
<dbReference type="InterPro" id="IPR027951">
    <property type="entry name" value="Nepro_N"/>
</dbReference>
<dbReference type="PANTHER" id="PTHR34761">
    <property type="entry name" value="NUCLEOLUS AND NEURAL PROGENITOR PROTEIN"/>
    <property type="match status" value="1"/>
</dbReference>
<dbReference type="Pfam" id="PF14780">
    <property type="entry name" value="NEPRO_N"/>
    <property type="match status" value="1"/>
</dbReference>
<reference evidence="4" key="1">
    <citation type="journal article" date="2011" name="PLoS Genet.">
        <title>The genome sequence of the leaf-cutter ant Atta cephalotes reveals insights into its obligate symbiotic lifestyle.</title>
        <authorList>
            <person name="Suen G."/>
            <person name="Teiling C."/>
            <person name="Li L."/>
            <person name="Holt C."/>
            <person name="Abouheif E."/>
            <person name="Bornberg-Bauer E."/>
            <person name="Bouffard P."/>
            <person name="Caldera E.J."/>
            <person name="Cash E."/>
            <person name="Cavanaugh A."/>
            <person name="Denas O."/>
            <person name="Elhaik E."/>
            <person name="Fave M.J."/>
            <person name="Gadau J."/>
            <person name="Gibson J.D."/>
            <person name="Graur D."/>
            <person name="Grubbs K.J."/>
            <person name="Hagen D.E."/>
            <person name="Harkins T.T."/>
            <person name="Helmkampf M."/>
            <person name="Hu H."/>
            <person name="Johnson B.R."/>
            <person name="Kim J."/>
            <person name="Marsh S.E."/>
            <person name="Moeller J.A."/>
            <person name="Munoz-Torres M.C."/>
            <person name="Murphy M.C."/>
            <person name="Naughton M.C."/>
            <person name="Nigam S."/>
            <person name="Overson R."/>
            <person name="Rajakumar R."/>
            <person name="Reese J.T."/>
            <person name="Scott J.J."/>
            <person name="Smith C.R."/>
            <person name="Tao S."/>
            <person name="Tsutsui N.D."/>
            <person name="Viljakainen L."/>
            <person name="Wissler L."/>
            <person name="Yandell M.D."/>
            <person name="Zimmer F."/>
            <person name="Taylor J."/>
            <person name="Slater S.C."/>
            <person name="Clifton S.W."/>
            <person name="Warren W.C."/>
            <person name="Elsik C.G."/>
            <person name="Smith C.D."/>
            <person name="Weinstock G.M."/>
            <person name="Gerardo N.M."/>
            <person name="Currie C.R."/>
        </authorList>
    </citation>
    <scope>NUCLEOTIDE SEQUENCE [LARGE SCALE GENOMIC DNA]</scope>
</reference>